<evidence type="ECO:0000313" key="2">
    <source>
        <dbReference type="Proteomes" id="UP000834106"/>
    </source>
</evidence>
<protein>
    <submittedName>
        <fullName evidence="1">Uncharacterized protein</fullName>
    </submittedName>
</protein>
<organism evidence="1 2">
    <name type="scientific">Fraxinus pennsylvanica</name>
    <dbReference type="NCBI Taxonomy" id="56036"/>
    <lineage>
        <taxon>Eukaryota</taxon>
        <taxon>Viridiplantae</taxon>
        <taxon>Streptophyta</taxon>
        <taxon>Embryophyta</taxon>
        <taxon>Tracheophyta</taxon>
        <taxon>Spermatophyta</taxon>
        <taxon>Magnoliopsida</taxon>
        <taxon>eudicotyledons</taxon>
        <taxon>Gunneridae</taxon>
        <taxon>Pentapetalae</taxon>
        <taxon>asterids</taxon>
        <taxon>lamiids</taxon>
        <taxon>Lamiales</taxon>
        <taxon>Oleaceae</taxon>
        <taxon>Oleeae</taxon>
        <taxon>Fraxinus</taxon>
    </lineage>
</organism>
<dbReference type="InterPro" id="IPR044679">
    <property type="entry name" value="PWWP2-like"/>
</dbReference>
<sequence>MCTPGTNLDSSFGKSGPTEDIKFEISSVMPMEPHTRGQADKLAIPQRLMAYRQSCSTVNLKYDASEFYLEGCKVDSGLYDVTLEVDRHYQPQPVPYISTKSNLTGKSIIGHPLTVDVLEGGAVIEKMPCGRPRTKIISPKQLIPPVKSRKW</sequence>
<dbReference type="PANTHER" id="PTHR33697">
    <property type="entry name" value="T17B22.17 PROTEIN-RELATED"/>
    <property type="match status" value="1"/>
</dbReference>
<evidence type="ECO:0000313" key="1">
    <source>
        <dbReference type="EMBL" id="CAI9780443.1"/>
    </source>
</evidence>
<gene>
    <name evidence="1" type="ORF">FPE_LOCUS27873</name>
</gene>
<keyword evidence="2" id="KW-1185">Reference proteome</keyword>
<dbReference type="PANTHER" id="PTHR33697:SF1">
    <property type="entry name" value="TUDOR_PWWP_MBT SUPERFAMILY PROTEIN"/>
    <property type="match status" value="1"/>
</dbReference>
<accession>A0AAD2A2X0</accession>
<proteinExistence type="predicted"/>
<dbReference type="EMBL" id="OU503052">
    <property type="protein sequence ID" value="CAI9780443.1"/>
    <property type="molecule type" value="Genomic_DNA"/>
</dbReference>
<dbReference type="AlphaFoldDB" id="A0AAD2A2X0"/>
<reference evidence="1" key="1">
    <citation type="submission" date="2023-05" db="EMBL/GenBank/DDBJ databases">
        <authorList>
            <person name="Huff M."/>
        </authorList>
    </citation>
    <scope>NUCLEOTIDE SEQUENCE</scope>
</reference>
<name>A0AAD2A2X0_9LAMI</name>
<dbReference type="Proteomes" id="UP000834106">
    <property type="component" value="Chromosome 17"/>
</dbReference>